<reference evidence="1" key="1">
    <citation type="submission" date="2016-01" db="EMBL/GenBank/DDBJ databases">
        <title>Reference transcriptome for the parasite Schistocephalus solidus: insights into the molecular evolution of parasitism.</title>
        <authorList>
            <person name="Hebert F.O."/>
            <person name="Grambauer S."/>
            <person name="Barber I."/>
            <person name="Landry C.R."/>
            <person name="Aubin-Horth N."/>
        </authorList>
    </citation>
    <scope>NUCLEOTIDE SEQUENCE</scope>
</reference>
<proteinExistence type="predicted"/>
<sequence>MAPSEVAGGVVAVMTMRSLSCPMPSSVSSLGLFSWSLRAYLTRLTVLCMLGGPCPCFVCVVRPTQLCLFINLVGQCSASSRYSLCLLAGRFCHRSLCACKFSCCSRSPGRMRGGKLVVAARSCVCVCVDVAVAVAGPTTSGACTCSR</sequence>
<evidence type="ECO:0000313" key="1">
    <source>
        <dbReference type="EMBL" id="JAP59718.1"/>
    </source>
</evidence>
<dbReference type="AlphaFoldDB" id="A0A0V0J235"/>
<dbReference type="EMBL" id="GEEE01003507">
    <property type="protein sequence ID" value="JAP59718.1"/>
    <property type="molecule type" value="Transcribed_RNA"/>
</dbReference>
<gene>
    <name evidence="1" type="ORF">TR136348</name>
</gene>
<organism evidence="1">
    <name type="scientific">Schistocephalus solidus</name>
    <name type="common">Tapeworm</name>
    <dbReference type="NCBI Taxonomy" id="70667"/>
    <lineage>
        <taxon>Eukaryota</taxon>
        <taxon>Metazoa</taxon>
        <taxon>Spiralia</taxon>
        <taxon>Lophotrochozoa</taxon>
        <taxon>Platyhelminthes</taxon>
        <taxon>Cestoda</taxon>
        <taxon>Eucestoda</taxon>
        <taxon>Diphyllobothriidea</taxon>
        <taxon>Diphyllobothriidae</taxon>
        <taxon>Schistocephalus</taxon>
    </lineage>
</organism>
<name>A0A0V0J235_SCHSO</name>
<accession>A0A0V0J235</accession>
<protein>
    <submittedName>
        <fullName evidence="1">Uncharacterized protein</fullName>
    </submittedName>
</protein>